<proteinExistence type="evidence at transcript level"/>
<comment type="similarity">
    <text evidence="2 9">Belongs to the cytochrome P450 family.</text>
</comment>
<evidence type="ECO:0000256" key="8">
    <source>
        <dbReference type="PIRSR" id="PIRSR602401-1"/>
    </source>
</evidence>
<dbReference type="InterPro" id="IPR017972">
    <property type="entry name" value="Cyt_P450_CS"/>
</dbReference>
<dbReference type="PANTHER" id="PTHR24291:SF187">
    <property type="entry name" value="CYTOCHROME P450 4AE1-RELATED"/>
    <property type="match status" value="1"/>
</dbReference>
<evidence type="ECO:0000256" key="2">
    <source>
        <dbReference type="ARBA" id="ARBA00010617"/>
    </source>
</evidence>
<dbReference type="CDD" id="cd20628">
    <property type="entry name" value="CYP4"/>
    <property type="match status" value="1"/>
</dbReference>
<keyword evidence="6 8" id="KW-0408">Iron</keyword>
<dbReference type="InterPro" id="IPR036396">
    <property type="entry name" value="Cyt_P450_sf"/>
</dbReference>
<dbReference type="EMBL" id="DQ642007">
    <property type="protein sequence ID" value="ABG34549.1"/>
    <property type="molecule type" value="mRNA"/>
</dbReference>
<keyword evidence="3 8" id="KW-0349">Heme</keyword>
<dbReference type="PROSITE" id="PS00086">
    <property type="entry name" value="CYTOCHROME_P450"/>
    <property type="match status" value="1"/>
</dbReference>
<dbReference type="PRINTS" id="PR00385">
    <property type="entry name" value="P450"/>
</dbReference>
<dbReference type="InterPro" id="IPR050196">
    <property type="entry name" value="Cytochrome_P450_Monoox"/>
</dbReference>
<keyword evidence="10" id="KW-0732">Signal</keyword>
<evidence type="ECO:0000256" key="6">
    <source>
        <dbReference type="ARBA" id="ARBA00023004"/>
    </source>
</evidence>
<dbReference type="Pfam" id="PF00067">
    <property type="entry name" value="p450"/>
    <property type="match status" value="1"/>
</dbReference>
<dbReference type="InterPro" id="IPR002401">
    <property type="entry name" value="Cyt_P450_E_grp-I"/>
</dbReference>
<dbReference type="GO" id="GO:0004497">
    <property type="term" value="F:monooxygenase activity"/>
    <property type="evidence" value="ECO:0007669"/>
    <property type="project" value="UniProtKB-KW"/>
</dbReference>
<dbReference type="Gene3D" id="1.10.630.10">
    <property type="entry name" value="Cytochrome P450"/>
    <property type="match status" value="1"/>
</dbReference>
<feature type="binding site" description="axial binding residue" evidence="8">
    <location>
        <position position="452"/>
    </location>
    <ligand>
        <name>heme</name>
        <dbReference type="ChEBI" id="CHEBI:30413"/>
    </ligand>
    <ligandPart>
        <name>Fe</name>
        <dbReference type="ChEBI" id="CHEBI:18248"/>
    </ligandPart>
</feature>
<keyword evidence="4 8" id="KW-0479">Metal-binding</keyword>
<dbReference type="InterPro" id="IPR001128">
    <property type="entry name" value="Cyt_P450"/>
</dbReference>
<dbReference type="GO" id="GO:0016705">
    <property type="term" value="F:oxidoreductase activity, acting on paired donors, with incorporation or reduction of molecular oxygen"/>
    <property type="evidence" value="ECO:0007669"/>
    <property type="project" value="InterPro"/>
</dbReference>
<name>Q06S84_MUSDO</name>
<dbReference type="PANTHER" id="PTHR24291">
    <property type="entry name" value="CYTOCHROME P450 FAMILY 4"/>
    <property type="match status" value="1"/>
</dbReference>
<dbReference type="GO" id="GO:0020037">
    <property type="term" value="F:heme binding"/>
    <property type="evidence" value="ECO:0007669"/>
    <property type="project" value="InterPro"/>
</dbReference>
<evidence type="ECO:0000256" key="1">
    <source>
        <dbReference type="ARBA" id="ARBA00001971"/>
    </source>
</evidence>
<dbReference type="SUPFAM" id="SSF48264">
    <property type="entry name" value="Cytochrome P450"/>
    <property type="match status" value="1"/>
</dbReference>
<keyword evidence="7 9" id="KW-0503">Monooxygenase</keyword>
<evidence type="ECO:0000256" key="7">
    <source>
        <dbReference type="ARBA" id="ARBA00023033"/>
    </source>
</evidence>
<evidence type="ECO:0000256" key="5">
    <source>
        <dbReference type="ARBA" id="ARBA00023002"/>
    </source>
</evidence>
<organism evidence="11">
    <name type="scientific">Musca domestica</name>
    <name type="common">House fly</name>
    <dbReference type="NCBI Taxonomy" id="7370"/>
    <lineage>
        <taxon>Eukaryota</taxon>
        <taxon>Metazoa</taxon>
        <taxon>Ecdysozoa</taxon>
        <taxon>Arthropoda</taxon>
        <taxon>Hexapoda</taxon>
        <taxon>Insecta</taxon>
        <taxon>Pterygota</taxon>
        <taxon>Neoptera</taxon>
        <taxon>Endopterygota</taxon>
        <taxon>Diptera</taxon>
        <taxon>Brachycera</taxon>
        <taxon>Muscomorpha</taxon>
        <taxon>Muscoidea</taxon>
        <taxon>Muscidae</taxon>
        <taxon>Musca</taxon>
    </lineage>
</organism>
<dbReference type="VEuPathDB" id="VectorBase:MDOMA2_005274"/>
<accession>Q06S84</accession>
<dbReference type="PRINTS" id="PR00463">
    <property type="entry name" value="EP450I"/>
</dbReference>
<feature type="chain" id="PRO_5004165442" evidence="10">
    <location>
        <begin position="19"/>
        <end position="506"/>
    </location>
</feature>
<evidence type="ECO:0000256" key="9">
    <source>
        <dbReference type="RuleBase" id="RU000461"/>
    </source>
</evidence>
<comment type="cofactor">
    <cofactor evidence="1 8">
        <name>heme</name>
        <dbReference type="ChEBI" id="CHEBI:30413"/>
    </cofactor>
</comment>
<evidence type="ECO:0000256" key="3">
    <source>
        <dbReference type="ARBA" id="ARBA00022617"/>
    </source>
</evidence>
<dbReference type="VEuPathDB" id="VectorBase:MDOA014778"/>
<evidence type="ECO:0000256" key="10">
    <source>
        <dbReference type="SAM" id="SignalP"/>
    </source>
</evidence>
<evidence type="ECO:0000313" key="11">
    <source>
        <dbReference type="EMBL" id="ABG34549.1"/>
    </source>
</evidence>
<dbReference type="GO" id="GO:0005506">
    <property type="term" value="F:iron ion binding"/>
    <property type="evidence" value="ECO:0007669"/>
    <property type="project" value="InterPro"/>
</dbReference>
<protein>
    <submittedName>
        <fullName evidence="11">Cytochrome P450 CYP4D35</fullName>
    </submittedName>
</protein>
<dbReference type="AlphaFoldDB" id="Q06S84"/>
<feature type="signal peptide" evidence="10">
    <location>
        <begin position="1"/>
        <end position="18"/>
    </location>
</feature>
<evidence type="ECO:0000256" key="4">
    <source>
        <dbReference type="ARBA" id="ARBA00022723"/>
    </source>
</evidence>
<sequence>MYFAVVLLVLFILICVWAFHIHISTKYRRKLTDHIPGPYCYPIVGCVGEATTLTPKRLLAKSYEVNELYGNIIKGWILNSLFIFTSNVEFMEQILSHTTQTRKSRLYSILKPWLGESLLLSKEQKWHTRRKIITPTFHFSILEQFLKVFDRQTLVLIDCLAERADGRSAFDVMPYICSAALDIITETAMGVNVNAQTDKTMPYTMAVREMTNLVMWRFLRAYLNDERLFSILCPLKKLRQTTLIKTMHKFTGNVIEKRRRELENYMESESRHDDHDPDDIGIRKHRAFLDVLLQATIDGEPLADEDIREEVETFMFEGHDTTTTALSFTPEVQQKLLAEIYAIFGEKSVEPFTLAKLSDLKYMECVIKESLRLYPPVPLIGREITEDFPYTHSVIGDGIVPASTQFVISIFHALREPSVYDRPLEFIPDRHKEASVNSPFIFVPFSAGPRNCIGQRFAMFEMKVVLCKILREYELLPLGDDVEPIFGIVLRSDNGIQLSMRRRSAS</sequence>
<reference evidence="11" key="1">
    <citation type="submission" date="2006-05" db="EMBL/GenBank/DDBJ databases">
        <title>Expressional characterization of 4 novel cytochrome P450 genes in house flies, Musca domestica (L.).</title>
        <authorList>
            <person name="Zhu F."/>
            <person name="Feng J."/>
            <person name="Zhang L."/>
            <person name="Liu N."/>
        </authorList>
    </citation>
    <scope>NUCLEOTIDE SEQUENCE</scope>
</reference>
<keyword evidence="5 9" id="KW-0560">Oxidoreductase</keyword>